<proteinExistence type="predicted"/>
<keyword evidence="2" id="KW-1185">Reference proteome</keyword>
<sequence>MVIVVQRSVTFPPIKLKRIDEYIKFVATRQPTPSELREVGIEIGRGRGDITRFLERLGVVEQAQGRVALTPLGRQLASLREALGVAVYHALFFQRLPQYRVMVEAVAEGREGDLETLFKAVNTKLSAISPSVWINKVAFKTLIQIGEDVGVLEKQGSLYRYLGDPVERALVEYHEKSGVKVGYYYYLPADKLIVPNCGKPEPPNSLYRVEILCVLESIYKAFQM</sequence>
<organism evidence="1 2">
    <name type="scientific">Pyrobaculum arsenaticum</name>
    <dbReference type="NCBI Taxonomy" id="121277"/>
    <lineage>
        <taxon>Archaea</taxon>
        <taxon>Thermoproteota</taxon>
        <taxon>Thermoprotei</taxon>
        <taxon>Thermoproteales</taxon>
        <taxon>Thermoproteaceae</taxon>
        <taxon>Pyrobaculum</taxon>
    </lineage>
</organism>
<dbReference type="AlphaFoldDB" id="A0A7L4PAW9"/>
<protein>
    <submittedName>
        <fullName evidence="1">Uncharacterized protein</fullName>
    </submittedName>
</protein>
<name>A0A7L4PAW9_9CREN</name>
<evidence type="ECO:0000313" key="2">
    <source>
        <dbReference type="Proteomes" id="UP000554766"/>
    </source>
</evidence>
<evidence type="ECO:0000313" key="1">
    <source>
        <dbReference type="EMBL" id="NYR16021.1"/>
    </source>
</evidence>
<accession>A0A7L4PAW9</accession>
<comment type="caution">
    <text evidence="1">The sequence shown here is derived from an EMBL/GenBank/DDBJ whole genome shotgun (WGS) entry which is preliminary data.</text>
</comment>
<dbReference type="EMBL" id="JAAVJF010000004">
    <property type="protein sequence ID" value="NYR16021.1"/>
    <property type="molecule type" value="Genomic_DNA"/>
</dbReference>
<gene>
    <name evidence="1" type="ORF">HC235_08785</name>
</gene>
<dbReference type="Proteomes" id="UP000554766">
    <property type="component" value="Unassembled WGS sequence"/>
</dbReference>
<dbReference type="RefSeq" id="WP_179790628.1">
    <property type="nucleotide sequence ID" value="NZ_JAAVJF010000004.1"/>
</dbReference>
<reference evidence="1 2" key="1">
    <citation type="journal article" date="2020" name="Nat. Commun.">
        <title>The structures of two archaeal type IV pili illuminate evolutionary relationships.</title>
        <authorList>
            <person name="Wang F."/>
            <person name="Baquero D.P."/>
            <person name="Su Z."/>
            <person name="Beltran L.C."/>
            <person name="Prangishvili D."/>
            <person name="Krupovic M."/>
            <person name="Egelman E.H."/>
        </authorList>
    </citation>
    <scope>NUCLEOTIDE SEQUENCE [LARGE SCALE GENOMIC DNA]</scope>
    <source>
        <strain evidence="1 2">2GA</strain>
    </source>
</reference>